<evidence type="ECO:0000313" key="2">
    <source>
        <dbReference type="Proteomes" id="UP000752297"/>
    </source>
</evidence>
<keyword evidence="2" id="KW-1185">Reference proteome</keyword>
<dbReference type="InterPro" id="IPR003673">
    <property type="entry name" value="CoA-Trfase_fam_III"/>
</dbReference>
<proteinExistence type="predicted"/>
<keyword evidence="1" id="KW-0808">Transferase</keyword>
<gene>
    <name evidence="1" type="ORF">KUG47_15520</name>
</gene>
<dbReference type="EMBL" id="JAHRVA010000008">
    <property type="protein sequence ID" value="MBV2144907.1"/>
    <property type="molecule type" value="Genomic_DNA"/>
</dbReference>
<organism evidence="1 2">
    <name type="scientific">Falsochrobactrum tianjinense</name>
    <dbReference type="NCBI Taxonomy" id="2706015"/>
    <lineage>
        <taxon>Bacteria</taxon>
        <taxon>Pseudomonadati</taxon>
        <taxon>Pseudomonadota</taxon>
        <taxon>Alphaproteobacteria</taxon>
        <taxon>Hyphomicrobiales</taxon>
        <taxon>Brucellaceae</taxon>
        <taxon>Falsochrobactrum</taxon>
    </lineage>
</organism>
<reference evidence="1 2" key="1">
    <citation type="submission" date="2021-06" db="EMBL/GenBank/DDBJ databases">
        <title>Falsochrobactrum tianjin sp.nov., a new petroleum-degrading bacteria isolated from oily soils.</title>
        <authorList>
            <person name="Chen G."/>
            <person name="Chen H."/>
            <person name="Tian J."/>
            <person name="Qing J."/>
            <person name="Zhong L."/>
            <person name="Ma W."/>
            <person name="Song Y."/>
            <person name="Cui X."/>
            <person name="Yan B."/>
        </authorList>
    </citation>
    <scope>NUCLEOTIDE SEQUENCE [LARGE SCALE GENOMIC DNA]</scope>
    <source>
        <strain evidence="1 2">TDYN1</strain>
    </source>
</reference>
<comment type="caution">
    <text evidence="1">The sequence shown here is derived from an EMBL/GenBank/DDBJ whole genome shotgun (WGS) entry which is preliminary data.</text>
</comment>
<name>A0A949PPA8_9HYPH</name>
<dbReference type="Pfam" id="PF02515">
    <property type="entry name" value="CoA_transf_3"/>
    <property type="match status" value="1"/>
</dbReference>
<sequence length="405" mass="43933">MLSVSENAEGASALGDIRVLELGSMLAGPFVGSLLGDFGAQVIKVEKPGKPDALREWPPHKDEVPLWWKSMARNKHAVTLDISRPQARDVALKLISGSDIVIENFRPGTMERWGLSPHELREQFPHIIWVRVSGWGQTGPKSQEGGYATIAEAFSGLSSFTGYPDKGPMVSAFPMGDYLAGVFGAFGALAALHNRTKSGQGQIIDVALYEPILRIIESLVVRYDQTGRGKPLLGNQMEEDVPRNVYATADGGAIAISCGSQSIYEGLANAMERPDLISDPCFLTMALRVEHRDVVDAEVAAWMKAQTTQGALQKLHEFRVVAGKVNTIEDVFAEPHIAARKAIETIVDSQLGPIRMPAPTPRLSDTPGNIRWAGQMPGDANEEIFGKLLGMSSDEIDALRAQKII</sequence>
<dbReference type="AlphaFoldDB" id="A0A949PPA8"/>
<dbReference type="PANTHER" id="PTHR48207:SF3">
    <property type="entry name" value="SUCCINATE--HYDROXYMETHYLGLUTARATE COA-TRANSFERASE"/>
    <property type="match status" value="1"/>
</dbReference>
<protein>
    <submittedName>
        <fullName evidence="1">CoA transferase</fullName>
    </submittedName>
</protein>
<accession>A0A949PPA8</accession>
<dbReference type="PANTHER" id="PTHR48207">
    <property type="entry name" value="SUCCINATE--HYDROXYMETHYLGLUTARATE COA-TRANSFERASE"/>
    <property type="match status" value="1"/>
</dbReference>
<dbReference type="InterPro" id="IPR050483">
    <property type="entry name" value="CoA-transferase_III_domain"/>
</dbReference>
<dbReference type="GO" id="GO:0008410">
    <property type="term" value="F:CoA-transferase activity"/>
    <property type="evidence" value="ECO:0007669"/>
    <property type="project" value="TreeGrafter"/>
</dbReference>
<dbReference type="Proteomes" id="UP000752297">
    <property type="component" value="Unassembled WGS sequence"/>
</dbReference>
<evidence type="ECO:0000313" key="1">
    <source>
        <dbReference type="EMBL" id="MBV2144907.1"/>
    </source>
</evidence>
<dbReference type="RefSeq" id="WP_217678890.1">
    <property type="nucleotide sequence ID" value="NZ_JAHRVA010000008.1"/>
</dbReference>